<comment type="caution">
    <text evidence="1">The sequence shown here is derived from an EMBL/GenBank/DDBJ whole genome shotgun (WGS) entry which is preliminary data.</text>
</comment>
<dbReference type="AlphaFoldDB" id="A0A0F9JBG4"/>
<accession>A0A0F9JBG4</accession>
<gene>
    <name evidence="1" type="ORF">LCGC14_1476870</name>
</gene>
<reference evidence="1" key="1">
    <citation type="journal article" date="2015" name="Nature">
        <title>Complex archaea that bridge the gap between prokaryotes and eukaryotes.</title>
        <authorList>
            <person name="Spang A."/>
            <person name="Saw J.H."/>
            <person name="Jorgensen S.L."/>
            <person name="Zaremba-Niedzwiedzka K."/>
            <person name="Martijn J."/>
            <person name="Lind A.E."/>
            <person name="van Eijk R."/>
            <person name="Schleper C."/>
            <person name="Guy L."/>
            <person name="Ettema T.J."/>
        </authorList>
    </citation>
    <scope>NUCLEOTIDE SEQUENCE</scope>
</reference>
<name>A0A0F9JBG4_9ZZZZ</name>
<dbReference type="EMBL" id="LAZR01010452">
    <property type="protein sequence ID" value="KKM66873.1"/>
    <property type="molecule type" value="Genomic_DNA"/>
</dbReference>
<evidence type="ECO:0000313" key="1">
    <source>
        <dbReference type="EMBL" id="KKM66873.1"/>
    </source>
</evidence>
<feature type="non-terminal residue" evidence="1">
    <location>
        <position position="1"/>
    </location>
</feature>
<sequence length="593" mass="61881">GTGAEDGRILDYRGTEHIKIDYNSVVPITTFSELAEFTTRIRVAGPNPLLVQRTTDSASVLVAAWRAGDRATPLDDDEGYFEFNVDDSTGTQREFARLTWVAVDNDSASKDGEIQLDVMLGNTLRNLYQFGADGVVVDVTNVSTSFGFSFKGPTGASTTPAMPGCRIRADVGGADALERMDSGFGGQGGANMEFYSIDHLTRAGRLGLTYGAQGAATGQFLVSHNNGVNTWVNRMAVDNAGIVNCFTGLNVVEEDDAEGLKLQFAYSAGNTSSRVFFAERDADDLGFSLVYAGAANPTLGGKAHTLGANRFYLQRYLNSTSGATVMAFNRDDNDVAIPGALVIGADAAPTSGFALDVRDDLRVAGNATIVGTVTGPSGTWDSGGMDIATGDSYAINGTDVLTATVLGSGVLTSSLTTVGALNAGSITSGFGNIDIGASAFTTLGFVNAAVLNLSRAGSTFVIQNTLDATVAEVGEIKGPDRGVPAQNNRAYITLKLKNSAGSQVGFGRLQWAIDAVGAGSEAGRFEIHVITPAALAKILTVDEDGITAEGSAYLLEKAAPAEDMGGYGQLWVKNTTPTELWFTDDVGTDTQIV</sequence>
<protein>
    <submittedName>
        <fullName evidence="1">Uncharacterized protein</fullName>
    </submittedName>
</protein>
<proteinExistence type="predicted"/>
<organism evidence="1">
    <name type="scientific">marine sediment metagenome</name>
    <dbReference type="NCBI Taxonomy" id="412755"/>
    <lineage>
        <taxon>unclassified sequences</taxon>
        <taxon>metagenomes</taxon>
        <taxon>ecological metagenomes</taxon>
    </lineage>
</organism>